<dbReference type="GeneID" id="20809491"/>
<evidence type="ECO:0000313" key="1">
    <source>
        <dbReference type="EMBL" id="ETV79499.1"/>
    </source>
</evidence>
<proteinExistence type="predicted"/>
<name>W4GKD9_APHAT</name>
<dbReference type="EMBL" id="KI913128">
    <property type="protein sequence ID" value="ETV79499.1"/>
    <property type="molecule type" value="Genomic_DNA"/>
</dbReference>
<dbReference type="RefSeq" id="XP_009831340.1">
    <property type="nucleotide sequence ID" value="XM_009833038.1"/>
</dbReference>
<reference evidence="1" key="1">
    <citation type="submission" date="2013-12" db="EMBL/GenBank/DDBJ databases">
        <title>The Genome Sequence of Aphanomyces astaci APO3.</title>
        <authorList>
            <consortium name="The Broad Institute Genomics Platform"/>
            <person name="Russ C."/>
            <person name="Tyler B."/>
            <person name="van West P."/>
            <person name="Dieguez-Uribeondo J."/>
            <person name="Young S.K."/>
            <person name="Zeng Q."/>
            <person name="Gargeya S."/>
            <person name="Fitzgerald M."/>
            <person name="Abouelleil A."/>
            <person name="Alvarado L."/>
            <person name="Chapman S.B."/>
            <person name="Gainer-Dewar J."/>
            <person name="Goldberg J."/>
            <person name="Griggs A."/>
            <person name="Gujja S."/>
            <person name="Hansen M."/>
            <person name="Howarth C."/>
            <person name="Imamovic A."/>
            <person name="Ireland A."/>
            <person name="Larimer J."/>
            <person name="McCowan C."/>
            <person name="Murphy C."/>
            <person name="Pearson M."/>
            <person name="Poon T.W."/>
            <person name="Priest M."/>
            <person name="Roberts A."/>
            <person name="Saif S."/>
            <person name="Shea T."/>
            <person name="Sykes S."/>
            <person name="Wortman J."/>
            <person name="Nusbaum C."/>
            <person name="Birren B."/>
        </authorList>
    </citation>
    <scope>NUCLEOTIDE SEQUENCE [LARGE SCALE GENOMIC DNA]</scope>
    <source>
        <strain evidence="1">APO3</strain>
    </source>
</reference>
<dbReference type="AlphaFoldDB" id="W4GKD9"/>
<protein>
    <submittedName>
        <fullName evidence="1">Uncharacterized protein</fullName>
    </submittedName>
</protein>
<organism evidence="1">
    <name type="scientific">Aphanomyces astaci</name>
    <name type="common">Crayfish plague agent</name>
    <dbReference type="NCBI Taxonomy" id="112090"/>
    <lineage>
        <taxon>Eukaryota</taxon>
        <taxon>Sar</taxon>
        <taxon>Stramenopiles</taxon>
        <taxon>Oomycota</taxon>
        <taxon>Saprolegniomycetes</taxon>
        <taxon>Saprolegniales</taxon>
        <taxon>Verrucalvaceae</taxon>
        <taxon>Aphanomyces</taxon>
    </lineage>
</organism>
<sequence length="180" mass="20529">MLLSVVAQVWYLHDLFPYLTNDMWWRDYFNATGAPIFLGDLYNLRLVVRGGWRCGGPNMPRDGNSLSTMRGSLLFMFCYTIRMEHALGVTQHLTIKAYPYENRAMSWKSYLLYYGIWNDLAIAMQAKSVMVRNTSRYSCDETRLPTMVSVSAASSVKWQAEVGPFRSIDATLVAVPPSLC</sequence>
<gene>
    <name evidence="1" type="ORF">H257_07495</name>
</gene>
<accession>W4GKD9</accession>
<dbReference type="VEuPathDB" id="FungiDB:H257_07495"/>